<feature type="transmembrane region" description="Helical" evidence="1">
    <location>
        <begin position="81"/>
        <end position="103"/>
    </location>
</feature>
<evidence type="ECO:0000313" key="2">
    <source>
        <dbReference type="EMBL" id="MFC4789825.1"/>
    </source>
</evidence>
<evidence type="ECO:0000313" key="3">
    <source>
        <dbReference type="Proteomes" id="UP001596001"/>
    </source>
</evidence>
<keyword evidence="1" id="KW-0472">Membrane</keyword>
<sequence>MNWIALLGLDAWVARWRVLLAEGAIAAEDRLSLARLEWLEQRQRLRQVLVLAIVVTAITVVALLVLSLAVLVHFWDTPQRGLVAWVLAGLWCLAWIGTVVALVSSVRRAGHAFALTRQELHKDWQVVKDQL</sequence>
<dbReference type="RefSeq" id="WP_382433577.1">
    <property type="nucleotide sequence ID" value="NZ_JBHSHJ010000011.1"/>
</dbReference>
<protein>
    <submittedName>
        <fullName evidence="2">Phage holin family protein</fullName>
    </submittedName>
</protein>
<evidence type="ECO:0000256" key="1">
    <source>
        <dbReference type="SAM" id="Phobius"/>
    </source>
</evidence>
<organism evidence="2 3">
    <name type="scientific">Giesbergeria sinuosa</name>
    <dbReference type="NCBI Taxonomy" id="80883"/>
    <lineage>
        <taxon>Bacteria</taxon>
        <taxon>Pseudomonadati</taxon>
        <taxon>Pseudomonadota</taxon>
        <taxon>Betaproteobacteria</taxon>
        <taxon>Burkholderiales</taxon>
        <taxon>Comamonadaceae</taxon>
        <taxon>Giesbergeria</taxon>
    </lineage>
</organism>
<proteinExistence type="predicted"/>
<name>A0ABV9QFI0_9BURK</name>
<dbReference type="Pfam" id="PF07332">
    <property type="entry name" value="Phage_holin_3_6"/>
    <property type="match status" value="1"/>
</dbReference>
<feature type="transmembrane region" description="Helical" evidence="1">
    <location>
        <begin position="48"/>
        <end position="75"/>
    </location>
</feature>
<dbReference type="Proteomes" id="UP001596001">
    <property type="component" value="Unassembled WGS sequence"/>
</dbReference>
<reference evidence="3" key="1">
    <citation type="journal article" date="2019" name="Int. J. Syst. Evol. Microbiol.">
        <title>The Global Catalogue of Microorganisms (GCM) 10K type strain sequencing project: providing services to taxonomists for standard genome sequencing and annotation.</title>
        <authorList>
            <consortium name="The Broad Institute Genomics Platform"/>
            <consortium name="The Broad Institute Genome Sequencing Center for Infectious Disease"/>
            <person name="Wu L."/>
            <person name="Ma J."/>
        </authorList>
    </citation>
    <scope>NUCLEOTIDE SEQUENCE [LARGE SCALE GENOMIC DNA]</scope>
    <source>
        <strain evidence="3">CCUG 49452</strain>
    </source>
</reference>
<dbReference type="InterPro" id="IPR009937">
    <property type="entry name" value="Phage_holin_3_6"/>
</dbReference>
<accession>A0ABV9QFI0</accession>
<dbReference type="EMBL" id="JBHSHJ010000011">
    <property type="protein sequence ID" value="MFC4789825.1"/>
    <property type="molecule type" value="Genomic_DNA"/>
</dbReference>
<gene>
    <name evidence="2" type="ORF">ACFO6X_12620</name>
</gene>
<keyword evidence="1" id="KW-0812">Transmembrane</keyword>
<keyword evidence="3" id="KW-1185">Reference proteome</keyword>
<comment type="caution">
    <text evidence="2">The sequence shown here is derived from an EMBL/GenBank/DDBJ whole genome shotgun (WGS) entry which is preliminary data.</text>
</comment>
<keyword evidence="1" id="KW-1133">Transmembrane helix</keyword>